<dbReference type="EMBL" id="NWSH01000671">
    <property type="protein sequence ID" value="PCG74906.1"/>
    <property type="molecule type" value="Genomic_DNA"/>
</dbReference>
<protein>
    <submittedName>
        <fullName evidence="3">Uncharacterized protein</fullName>
    </submittedName>
</protein>
<feature type="chain" id="PRO_5012630368" evidence="2">
    <location>
        <begin position="20"/>
        <end position="321"/>
    </location>
</feature>
<keyword evidence="1" id="KW-0472">Membrane</keyword>
<evidence type="ECO:0000256" key="1">
    <source>
        <dbReference type="SAM" id="Phobius"/>
    </source>
</evidence>
<sequence length="321" mass="36963">MMNWLPVFFLTILIYSVCSTKGTTIPGMETQYGIKIVVMGPPLIGQIYCDTVENSLRPSSKHSFCIYVWNFKTNERIQYWQHLDHSDSSVGRIPKINARIISYWFKTEKFDNYTYVRVVNPTTTSHSQAIILEPSIVYEDNNIAQLKFSDTTIVTFDCGEFLHRTKYVYVGLINTTENKITTMNTTEIMKSYNEIYNGSILCCLFYTTEGNSSESTIERHVDKKTLLLYYSTDEKGNSSILVVITISTAATLVFVVVTIIVIRKRLNTSNSPRTRPQLALPRNQAKKSNPFYLNLLFRKECEREIKAAEAKNEEPHYEEIL</sequence>
<keyword evidence="1" id="KW-1133">Transmembrane helix</keyword>
<feature type="signal peptide" evidence="2">
    <location>
        <begin position="1"/>
        <end position="19"/>
    </location>
</feature>
<name>A0A2A4JSZ5_HELVI</name>
<evidence type="ECO:0000313" key="3">
    <source>
        <dbReference type="EMBL" id="PCG74906.1"/>
    </source>
</evidence>
<keyword evidence="1" id="KW-0812">Transmembrane</keyword>
<reference evidence="3" key="1">
    <citation type="submission" date="2017-09" db="EMBL/GenBank/DDBJ databases">
        <title>Contemporary evolution of a Lepidopteran species, Heliothis virescens, in response to modern agricultural practices.</title>
        <authorList>
            <person name="Fritz M.L."/>
            <person name="Deyonke A.M."/>
            <person name="Papanicolaou A."/>
            <person name="Micinski S."/>
            <person name="Westbrook J."/>
            <person name="Gould F."/>
        </authorList>
    </citation>
    <scope>NUCLEOTIDE SEQUENCE [LARGE SCALE GENOMIC DNA]</scope>
    <source>
        <strain evidence="3">HvINT-</strain>
        <tissue evidence="3">Whole body</tissue>
    </source>
</reference>
<feature type="transmembrane region" description="Helical" evidence="1">
    <location>
        <begin position="240"/>
        <end position="262"/>
    </location>
</feature>
<gene>
    <name evidence="3" type="ORF">B5V51_12588</name>
</gene>
<evidence type="ECO:0000256" key="2">
    <source>
        <dbReference type="SAM" id="SignalP"/>
    </source>
</evidence>
<dbReference type="AlphaFoldDB" id="A0A2A4JSZ5"/>
<proteinExistence type="predicted"/>
<accession>A0A2A4JSZ5</accession>
<organism evidence="3">
    <name type="scientific">Heliothis virescens</name>
    <name type="common">Tobacco budworm moth</name>
    <dbReference type="NCBI Taxonomy" id="7102"/>
    <lineage>
        <taxon>Eukaryota</taxon>
        <taxon>Metazoa</taxon>
        <taxon>Ecdysozoa</taxon>
        <taxon>Arthropoda</taxon>
        <taxon>Hexapoda</taxon>
        <taxon>Insecta</taxon>
        <taxon>Pterygota</taxon>
        <taxon>Neoptera</taxon>
        <taxon>Endopterygota</taxon>
        <taxon>Lepidoptera</taxon>
        <taxon>Glossata</taxon>
        <taxon>Ditrysia</taxon>
        <taxon>Noctuoidea</taxon>
        <taxon>Noctuidae</taxon>
        <taxon>Heliothinae</taxon>
        <taxon>Heliothis</taxon>
    </lineage>
</organism>
<comment type="caution">
    <text evidence="3">The sequence shown here is derived from an EMBL/GenBank/DDBJ whole genome shotgun (WGS) entry which is preliminary data.</text>
</comment>
<keyword evidence="2" id="KW-0732">Signal</keyword>